<evidence type="ECO:0000313" key="8">
    <source>
        <dbReference type="EMBL" id="NMB70050.1"/>
    </source>
</evidence>
<feature type="coiled-coil region" evidence="5">
    <location>
        <begin position="221"/>
        <end position="248"/>
    </location>
</feature>
<dbReference type="Pfam" id="PF01258">
    <property type="entry name" value="zf-dskA_traR"/>
    <property type="match status" value="1"/>
</dbReference>
<evidence type="ECO:0000256" key="6">
    <source>
        <dbReference type="SAM" id="Phobius"/>
    </source>
</evidence>
<feature type="transmembrane region" description="Helical" evidence="6">
    <location>
        <begin position="12"/>
        <end position="34"/>
    </location>
</feature>
<dbReference type="EMBL" id="JAAZNL010000025">
    <property type="protein sequence ID" value="NMB70050.1"/>
    <property type="molecule type" value="Genomic_DNA"/>
</dbReference>
<dbReference type="SUPFAM" id="SSF57716">
    <property type="entry name" value="Glucocorticoid receptor-like (DNA-binding domain)"/>
    <property type="match status" value="1"/>
</dbReference>
<dbReference type="InterPro" id="IPR020458">
    <property type="entry name" value="Znf_DskA_TraR_CS"/>
</dbReference>
<feature type="transmembrane region" description="Helical" evidence="6">
    <location>
        <begin position="143"/>
        <end position="160"/>
    </location>
</feature>
<feature type="transmembrane region" description="Helical" evidence="6">
    <location>
        <begin position="85"/>
        <end position="104"/>
    </location>
</feature>
<sequence>MLLPQTINLLGQQIPSITIFLAAAAIYFFFVVWYEGKKDGFEIERIFDVFFTAVFIGLASAEVLRRYLLWASVYTYNSLLLKIDPILFVASAFYIISILTVIIYSRRLRWSYFKIADVFAIAMSFVAVFYCLGQFLIFGGVNYFLVVLIVVGLNQLVLAYRSYKFSSGVTFVLLNSLLGLYIIAFYDVQGHLLIGSLLVTISSVLLYLRLKKGNMNTSLPADLLKHLKNKLINKENELKKQDKLLREEDPYMQPGRAEENAENMDEAILEDSKRELTDANRSVISGVLIQIRKALAYIKMGKYGVCEVCGNPIDKARLKIYPEATKCADCASKLDK</sequence>
<dbReference type="Proteomes" id="UP000526033">
    <property type="component" value="Unassembled WGS sequence"/>
</dbReference>
<dbReference type="PANTHER" id="PTHR33823:SF4">
    <property type="entry name" value="GENERAL STRESS PROTEIN 16O"/>
    <property type="match status" value="1"/>
</dbReference>
<feature type="transmembrane region" description="Helical" evidence="6">
    <location>
        <begin position="167"/>
        <end position="186"/>
    </location>
</feature>
<feature type="transmembrane region" description="Helical" evidence="6">
    <location>
        <begin position="116"/>
        <end position="137"/>
    </location>
</feature>
<feature type="zinc finger region" description="dksA C4-type" evidence="4">
    <location>
        <begin position="306"/>
        <end position="330"/>
    </location>
</feature>
<proteinExistence type="predicted"/>
<evidence type="ECO:0000256" key="4">
    <source>
        <dbReference type="PROSITE-ProRule" id="PRU00510"/>
    </source>
</evidence>
<feature type="transmembrane region" description="Helical" evidence="6">
    <location>
        <begin position="192"/>
        <end position="210"/>
    </location>
</feature>
<keyword evidence="2" id="KW-0863">Zinc-finger</keyword>
<feature type="transmembrane region" description="Helical" evidence="6">
    <location>
        <begin position="46"/>
        <end position="65"/>
    </location>
</feature>
<dbReference type="PROSITE" id="PS01102">
    <property type="entry name" value="ZF_DKSA_1"/>
    <property type="match status" value="1"/>
</dbReference>
<evidence type="ECO:0000256" key="5">
    <source>
        <dbReference type="SAM" id="Coils"/>
    </source>
</evidence>
<gene>
    <name evidence="8" type="ORF">GYA27_02505</name>
</gene>
<keyword evidence="3" id="KW-0862">Zinc</keyword>
<organism evidence="8 9">
    <name type="scientific">candidate division WWE3 bacterium</name>
    <dbReference type="NCBI Taxonomy" id="2053526"/>
    <lineage>
        <taxon>Bacteria</taxon>
        <taxon>Katanobacteria</taxon>
    </lineage>
</organism>
<protein>
    <recommendedName>
        <fullName evidence="7">Zinc finger DksA/TraR C4-type domain-containing protein</fullName>
    </recommendedName>
</protein>
<dbReference type="AlphaFoldDB" id="A0A7X9DKD3"/>
<keyword evidence="6" id="KW-1133">Transmembrane helix</keyword>
<dbReference type="PANTHER" id="PTHR33823">
    <property type="entry name" value="RNA POLYMERASE-BINDING TRANSCRIPTION FACTOR DKSA-RELATED"/>
    <property type="match status" value="1"/>
</dbReference>
<keyword evidence="6" id="KW-0472">Membrane</keyword>
<evidence type="ECO:0000259" key="7">
    <source>
        <dbReference type="Pfam" id="PF01258"/>
    </source>
</evidence>
<evidence type="ECO:0000313" key="9">
    <source>
        <dbReference type="Proteomes" id="UP000526033"/>
    </source>
</evidence>
<dbReference type="Gene3D" id="1.20.120.910">
    <property type="entry name" value="DksA, coiled-coil domain"/>
    <property type="match status" value="1"/>
</dbReference>
<reference evidence="8 9" key="1">
    <citation type="journal article" date="2020" name="Biotechnol. Biofuels">
        <title>New insights from the biogas microbiome by comprehensive genome-resolved metagenomics of nearly 1600 species originating from multiple anaerobic digesters.</title>
        <authorList>
            <person name="Campanaro S."/>
            <person name="Treu L."/>
            <person name="Rodriguez-R L.M."/>
            <person name="Kovalovszki A."/>
            <person name="Ziels R.M."/>
            <person name="Maus I."/>
            <person name="Zhu X."/>
            <person name="Kougias P.G."/>
            <person name="Basile A."/>
            <person name="Luo G."/>
            <person name="Schluter A."/>
            <person name="Konstantinidis K.T."/>
            <person name="Angelidaki I."/>
        </authorList>
    </citation>
    <scope>NUCLEOTIDE SEQUENCE [LARGE SCALE GENOMIC DNA]</scope>
    <source>
        <strain evidence="8">AS27yjCOA_165</strain>
    </source>
</reference>
<feature type="domain" description="Zinc finger DksA/TraR C4-type" evidence="7">
    <location>
        <begin position="301"/>
        <end position="334"/>
    </location>
</feature>
<dbReference type="InterPro" id="IPR000962">
    <property type="entry name" value="Znf_DskA_TraR"/>
</dbReference>
<dbReference type="GO" id="GO:0008270">
    <property type="term" value="F:zinc ion binding"/>
    <property type="evidence" value="ECO:0007669"/>
    <property type="project" value="UniProtKB-KW"/>
</dbReference>
<name>A0A7X9DKD3_UNCKA</name>
<keyword evidence="6" id="KW-0812">Transmembrane</keyword>
<keyword evidence="5" id="KW-0175">Coiled coil</keyword>
<accession>A0A7X9DKD3</accession>
<evidence type="ECO:0000256" key="1">
    <source>
        <dbReference type="ARBA" id="ARBA00022723"/>
    </source>
</evidence>
<dbReference type="PROSITE" id="PS51128">
    <property type="entry name" value="ZF_DKSA_2"/>
    <property type="match status" value="1"/>
</dbReference>
<evidence type="ECO:0000256" key="2">
    <source>
        <dbReference type="ARBA" id="ARBA00022771"/>
    </source>
</evidence>
<evidence type="ECO:0000256" key="3">
    <source>
        <dbReference type="ARBA" id="ARBA00022833"/>
    </source>
</evidence>
<keyword evidence="1" id="KW-0479">Metal-binding</keyword>
<comment type="caution">
    <text evidence="8">The sequence shown here is derived from an EMBL/GenBank/DDBJ whole genome shotgun (WGS) entry which is preliminary data.</text>
</comment>